<dbReference type="AlphaFoldDB" id="A0AAJ1IC91"/>
<evidence type="ECO:0000313" key="4">
    <source>
        <dbReference type="EMBL" id="MDC7226618.1"/>
    </source>
</evidence>
<dbReference type="Proteomes" id="UP001221217">
    <property type="component" value="Unassembled WGS sequence"/>
</dbReference>
<dbReference type="InterPro" id="IPR009057">
    <property type="entry name" value="Homeodomain-like_sf"/>
</dbReference>
<accession>A0AAJ1IC91</accession>
<reference evidence="4 5" key="1">
    <citation type="submission" date="2022-12" db="EMBL/GenBank/DDBJ databases">
        <title>Metagenome assembled genome from gulf of manar.</title>
        <authorList>
            <person name="Kohli P."/>
            <person name="Pk S."/>
            <person name="Venkata Ramana C."/>
            <person name="Sasikala C."/>
        </authorList>
    </citation>
    <scope>NUCLEOTIDE SEQUENCE [LARGE SCALE GENOMIC DNA]</scope>
    <source>
        <strain evidence="4">JB008</strain>
    </source>
</reference>
<dbReference type="PROSITE" id="PS50977">
    <property type="entry name" value="HTH_TETR_2"/>
    <property type="match status" value="1"/>
</dbReference>
<name>A0AAJ1IC91_9SPIO</name>
<dbReference type="PRINTS" id="PR00455">
    <property type="entry name" value="HTHTETR"/>
</dbReference>
<dbReference type="InterPro" id="IPR001647">
    <property type="entry name" value="HTH_TetR"/>
</dbReference>
<dbReference type="PANTHER" id="PTHR43479:SF11">
    <property type="entry name" value="ACREF_ENVCD OPERON REPRESSOR-RELATED"/>
    <property type="match status" value="1"/>
</dbReference>
<protein>
    <submittedName>
        <fullName evidence="4">TetR/AcrR family transcriptional regulator</fullName>
    </submittedName>
</protein>
<dbReference type="SUPFAM" id="SSF46689">
    <property type="entry name" value="Homeodomain-like"/>
    <property type="match status" value="1"/>
</dbReference>
<keyword evidence="1 2" id="KW-0238">DNA-binding</keyword>
<evidence type="ECO:0000313" key="5">
    <source>
        <dbReference type="Proteomes" id="UP001221217"/>
    </source>
</evidence>
<dbReference type="InterPro" id="IPR050624">
    <property type="entry name" value="HTH-type_Tx_Regulator"/>
</dbReference>
<evidence type="ECO:0000256" key="2">
    <source>
        <dbReference type="PROSITE-ProRule" id="PRU00335"/>
    </source>
</evidence>
<proteinExistence type="predicted"/>
<feature type="domain" description="HTH tetR-type" evidence="3">
    <location>
        <begin position="10"/>
        <end position="70"/>
    </location>
</feature>
<dbReference type="GO" id="GO:0003677">
    <property type="term" value="F:DNA binding"/>
    <property type="evidence" value="ECO:0007669"/>
    <property type="project" value="UniProtKB-UniRule"/>
</dbReference>
<dbReference type="Gene3D" id="1.10.357.10">
    <property type="entry name" value="Tetracycline Repressor, domain 2"/>
    <property type="match status" value="1"/>
</dbReference>
<organism evidence="4 5">
    <name type="scientific">Candidatus Thalassospirochaeta sargassi</name>
    <dbReference type="NCBI Taxonomy" id="3119039"/>
    <lineage>
        <taxon>Bacteria</taxon>
        <taxon>Pseudomonadati</taxon>
        <taxon>Spirochaetota</taxon>
        <taxon>Spirochaetia</taxon>
        <taxon>Spirochaetales</taxon>
        <taxon>Spirochaetaceae</taxon>
        <taxon>Candidatus Thalassospirochaeta</taxon>
    </lineage>
</organism>
<evidence type="ECO:0000256" key="1">
    <source>
        <dbReference type="ARBA" id="ARBA00023125"/>
    </source>
</evidence>
<dbReference type="SUPFAM" id="SSF48498">
    <property type="entry name" value="Tetracyclin repressor-like, C-terminal domain"/>
    <property type="match status" value="1"/>
</dbReference>
<gene>
    <name evidence="4" type="ORF">PQJ61_07620</name>
</gene>
<comment type="caution">
    <text evidence="4">The sequence shown here is derived from an EMBL/GenBank/DDBJ whole genome shotgun (WGS) entry which is preliminary data.</text>
</comment>
<evidence type="ECO:0000259" key="3">
    <source>
        <dbReference type="PROSITE" id="PS50977"/>
    </source>
</evidence>
<dbReference type="EMBL" id="JAQQAL010000015">
    <property type="protein sequence ID" value="MDC7226618.1"/>
    <property type="molecule type" value="Genomic_DNA"/>
</dbReference>
<dbReference type="PANTHER" id="PTHR43479">
    <property type="entry name" value="ACREF/ENVCD OPERON REPRESSOR-RELATED"/>
    <property type="match status" value="1"/>
</dbReference>
<dbReference type="InterPro" id="IPR036271">
    <property type="entry name" value="Tet_transcr_reg_TetR-rel_C_sf"/>
</dbReference>
<dbReference type="Pfam" id="PF00440">
    <property type="entry name" value="TetR_N"/>
    <property type="match status" value="1"/>
</dbReference>
<sequence>MGKMKNADSAKTREKIISTAAFLITKQGAENTSLSDIARESGISKGTLYYYYPTKSELLFEITSRHMKRLSEDILHWVSNMSADLPPEKILQAVYSLLTRASKRGRLHLYLIYDGISGDEASATRVRTIYQEWKNTVKEGIGQLTSGNPDKDILAELILACLDGVFIQASLGIKDIPIEKMTRHILR</sequence>
<feature type="DNA-binding region" description="H-T-H motif" evidence="2">
    <location>
        <begin position="33"/>
        <end position="52"/>
    </location>
</feature>